<reference evidence="18 19" key="1">
    <citation type="journal article" date="2017" name="Mycologia">
        <title>Bifiguratus adelaidae, gen. et sp. nov., a new member of Mucoromycotina in endophytic and soil-dwelling habitats.</title>
        <authorList>
            <person name="Torres-Cruz T.J."/>
            <person name="Billingsley Tobias T.L."/>
            <person name="Almatruk M."/>
            <person name="Hesse C."/>
            <person name="Kuske C.R."/>
            <person name="Desiro A."/>
            <person name="Benucci G.M."/>
            <person name="Bonito G."/>
            <person name="Stajich J.E."/>
            <person name="Dunlap C."/>
            <person name="Arnold A.E."/>
            <person name="Porras-Alfaro A."/>
        </authorList>
    </citation>
    <scope>NUCLEOTIDE SEQUENCE [LARGE SCALE GENOMIC DNA]</scope>
    <source>
        <strain evidence="18 19">AZ0501</strain>
    </source>
</reference>
<evidence type="ECO:0000256" key="1">
    <source>
        <dbReference type="ARBA" id="ARBA00004123"/>
    </source>
</evidence>
<evidence type="ECO:0000256" key="9">
    <source>
        <dbReference type="ARBA" id="ARBA00023242"/>
    </source>
</evidence>
<dbReference type="SUPFAM" id="SSF53335">
    <property type="entry name" value="S-adenosyl-L-methionine-dependent methyltransferases"/>
    <property type="match status" value="1"/>
</dbReference>
<evidence type="ECO:0000256" key="15">
    <source>
        <dbReference type="PIRSR" id="PIRSR028762-2"/>
    </source>
</evidence>
<feature type="binding site" evidence="14">
    <location>
        <position position="158"/>
    </location>
    <ligand>
        <name>S-adenosyl-L-methionine</name>
        <dbReference type="ChEBI" id="CHEBI:59789"/>
    </ligand>
</feature>
<organism evidence="18 19">
    <name type="scientific">Bifiguratus adelaidae</name>
    <dbReference type="NCBI Taxonomy" id="1938954"/>
    <lineage>
        <taxon>Eukaryota</taxon>
        <taxon>Fungi</taxon>
        <taxon>Fungi incertae sedis</taxon>
        <taxon>Mucoromycota</taxon>
        <taxon>Mucoromycotina</taxon>
        <taxon>Endogonomycetes</taxon>
        <taxon>Endogonales</taxon>
        <taxon>Endogonales incertae sedis</taxon>
        <taxon>Bifiguratus</taxon>
    </lineage>
</organism>
<dbReference type="Pfam" id="PF03291">
    <property type="entry name" value="mRNA_G-N7_MeTrfase"/>
    <property type="match status" value="1"/>
</dbReference>
<keyword evidence="7" id="KW-0694">RNA-binding</keyword>
<name>A0A261XZG7_9FUNG</name>
<evidence type="ECO:0000256" key="12">
    <source>
        <dbReference type="ARBA" id="ARBA00044712"/>
    </source>
</evidence>
<feature type="site" description="mRNA cap binding" evidence="15">
    <location>
        <position position="114"/>
    </location>
</feature>
<feature type="domain" description="MRNA cap 0 methyltransferase" evidence="17">
    <location>
        <begin position="49"/>
        <end position="319"/>
    </location>
</feature>
<evidence type="ECO:0000256" key="3">
    <source>
        <dbReference type="ARBA" id="ARBA00022603"/>
    </source>
</evidence>
<dbReference type="AlphaFoldDB" id="A0A261XZG7"/>
<dbReference type="InterPro" id="IPR016899">
    <property type="entry name" value="mRNA_G-N7_MeTrfase_euk"/>
</dbReference>
<evidence type="ECO:0000256" key="5">
    <source>
        <dbReference type="ARBA" id="ARBA00022679"/>
    </source>
</evidence>
<dbReference type="GO" id="GO:0070693">
    <property type="term" value="C:P-TEFb-cap methyltransferase complex"/>
    <property type="evidence" value="ECO:0007669"/>
    <property type="project" value="EnsemblFungi"/>
</dbReference>
<dbReference type="PANTHER" id="PTHR12189">
    <property type="entry name" value="MRNA GUANINE-7- METHYLTRANSFERASE"/>
    <property type="match status" value="1"/>
</dbReference>
<evidence type="ECO:0000256" key="7">
    <source>
        <dbReference type="ARBA" id="ARBA00022884"/>
    </source>
</evidence>
<feature type="binding site" evidence="15">
    <location>
        <begin position="58"/>
        <end position="59"/>
    </location>
    <ligand>
        <name>mRNA</name>
        <dbReference type="ChEBI" id="CHEBI:33699"/>
    </ligand>
</feature>
<protein>
    <recommendedName>
        <fullName evidence="13">mRNA cap guanine-N(7) methyltransferase</fullName>
        <ecNumber evidence="2">2.1.1.56</ecNumber>
    </recommendedName>
    <alternativeName>
        <fullName evidence="10">mRNA (guanine-N(7))-methyltransferase</fullName>
    </alternativeName>
    <alternativeName>
        <fullName evidence="11">mRNA cap methyltransferase</fullName>
    </alternativeName>
</protein>
<feature type="site" description="mRNA cap binding" evidence="15">
    <location>
        <position position="311"/>
    </location>
</feature>
<feature type="site" description="mRNA cap binding" evidence="15">
    <location>
        <position position="157"/>
    </location>
</feature>
<evidence type="ECO:0000313" key="19">
    <source>
        <dbReference type="Proteomes" id="UP000242875"/>
    </source>
</evidence>
<evidence type="ECO:0000256" key="2">
    <source>
        <dbReference type="ARBA" id="ARBA00011926"/>
    </source>
</evidence>
<evidence type="ECO:0000259" key="17">
    <source>
        <dbReference type="PROSITE" id="PS51562"/>
    </source>
</evidence>
<dbReference type="OrthoDB" id="10248867at2759"/>
<comment type="caution">
    <text evidence="18">The sequence shown here is derived from an EMBL/GenBank/DDBJ whole genome shotgun (WGS) entry which is preliminary data.</text>
</comment>
<keyword evidence="9" id="KW-0539">Nucleus</keyword>
<evidence type="ECO:0000256" key="10">
    <source>
        <dbReference type="ARBA" id="ARBA00032772"/>
    </source>
</evidence>
<dbReference type="Proteomes" id="UP000242875">
    <property type="component" value="Unassembled WGS sequence"/>
</dbReference>
<feature type="binding site" evidence="14">
    <location>
        <position position="80"/>
    </location>
    <ligand>
        <name>S-adenosyl-L-methionine</name>
        <dbReference type="ChEBI" id="CHEBI:59789"/>
    </ligand>
</feature>
<feature type="compositionally biased region" description="Basic and acidic residues" evidence="16">
    <location>
        <begin position="21"/>
        <end position="42"/>
    </location>
</feature>
<dbReference type="PROSITE" id="PS51562">
    <property type="entry name" value="RNA_CAP0_MT"/>
    <property type="match status" value="1"/>
</dbReference>
<dbReference type="CDD" id="cd02440">
    <property type="entry name" value="AdoMet_MTases"/>
    <property type="match status" value="1"/>
</dbReference>
<dbReference type="PANTHER" id="PTHR12189:SF2">
    <property type="entry name" value="MRNA CAP GUANINE-N7 METHYLTRANSFERASE"/>
    <property type="match status" value="1"/>
</dbReference>
<dbReference type="GO" id="GO:0005829">
    <property type="term" value="C:cytosol"/>
    <property type="evidence" value="ECO:0007669"/>
    <property type="project" value="EnsemblFungi"/>
</dbReference>
<feature type="binding site" evidence="14">
    <location>
        <position position="131"/>
    </location>
    <ligand>
        <name>S-adenosyl-L-methionine</name>
        <dbReference type="ChEBI" id="CHEBI:59789"/>
    </ligand>
</feature>
<dbReference type="InterPro" id="IPR029063">
    <property type="entry name" value="SAM-dependent_MTases_sf"/>
</dbReference>
<dbReference type="EMBL" id="MVBO01000071">
    <property type="protein sequence ID" value="OZJ03732.1"/>
    <property type="molecule type" value="Genomic_DNA"/>
</dbReference>
<comment type="catalytic activity">
    <reaction evidence="12">
        <text>a 5'-end (5'-triphosphoguanosine)-ribonucleoside in mRNA + S-adenosyl-L-methionine = a 5'-end (N(7)-methyl 5'-triphosphoguanosine)-ribonucleoside in mRNA + S-adenosyl-L-homocysteine</text>
        <dbReference type="Rhea" id="RHEA:67008"/>
        <dbReference type="Rhea" id="RHEA-COMP:17166"/>
        <dbReference type="Rhea" id="RHEA-COMP:17167"/>
        <dbReference type="ChEBI" id="CHEBI:57856"/>
        <dbReference type="ChEBI" id="CHEBI:59789"/>
        <dbReference type="ChEBI" id="CHEBI:156461"/>
        <dbReference type="ChEBI" id="CHEBI:167617"/>
        <dbReference type="EC" id="2.1.1.56"/>
    </reaction>
</comment>
<feature type="site" description="mRNA cap binding" evidence="15">
    <location>
        <position position="89"/>
    </location>
</feature>
<evidence type="ECO:0000256" key="13">
    <source>
        <dbReference type="ARBA" id="ARBA00049739"/>
    </source>
</evidence>
<keyword evidence="4" id="KW-0507">mRNA processing</keyword>
<evidence type="ECO:0000256" key="8">
    <source>
        <dbReference type="ARBA" id="ARBA00023042"/>
    </source>
</evidence>
<keyword evidence="8 15" id="KW-0506">mRNA capping</keyword>
<sequence length="321" mass="36965">MEAMKRAASPSSDAANKRRYHSQDDTEARAVAEHYNARPEVGREKRKESKIIRLKSFNNWIKSVLIGRYIARGDYVLDMGCGKGGDLLKMVKARIAELVGADIASISIEQAQDRYNGLRNPPFRARFLALDCYSYPLAPHLPDSYTVDVVTMQFCMHYAFETEEKARMMLQNVSHTLRDGGYFIGTIPNANWIVKKVRDQKSRGQETAFGNDIYWITFEEEDTKEFPSYGAKYMFHLEDAVDCPEYLVHFPTFTSLAKEYNLELEYKQTFHQLYQEAAQESHFNNLLYRMNVVGGHGQALSEAEWEAAGLYLAFAFRKRRP</sequence>
<evidence type="ECO:0000256" key="4">
    <source>
        <dbReference type="ARBA" id="ARBA00022664"/>
    </source>
</evidence>
<keyword evidence="6" id="KW-0949">S-adenosyl-L-methionine</keyword>
<feature type="site" description="mRNA cap binding" evidence="15">
    <location>
        <position position="83"/>
    </location>
</feature>
<feature type="site" description="mRNA cap binding" evidence="15">
    <location>
        <position position="245"/>
    </location>
</feature>
<dbReference type="PIRSF" id="PIRSF028762">
    <property type="entry name" value="ABD1"/>
    <property type="match status" value="1"/>
</dbReference>
<keyword evidence="3" id="KW-0489">Methyltransferase</keyword>
<dbReference type="GO" id="GO:0004482">
    <property type="term" value="F:mRNA 5'-cap (guanine-N7-)-methyltransferase activity"/>
    <property type="evidence" value="ECO:0007669"/>
    <property type="project" value="UniProtKB-EC"/>
</dbReference>
<feature type="binding site" evidence="14">
    <location>
        <position position="102"/>
    </location>
    <ligand>
        <name>S-adenosyl-L-methionine</name>
        <dbReference type="ChEBI" id="CHEBI:59789"/>
    </ligand>
</feature>
<feature type="region of interest" description="Disordered" evidence="16">
    <location>
        <begin position="1"/>
        <end position="42"/>
    </location>
</feature>
<dbReference type="Gene3D" id="3.40.50.150">
    <property type="entry name" value="Vaccinia Virus protein VP39"/>
    <property type="match status" value="1"/>
</dbReference>
<evidence type="ECO:0000256" key="14">
    <source>
        <dbReference type="PIRSR" id="PIRSR028762-1"/>
    </source>
</evidence>
<dbReference type="InterPro" id="IPR039753">
    <property type="entry name" value="RG7MT1"/>
</dbReference>
<keyword evidence="19" id="KW-1185">Reference proteome</keyword>
<evidence type="ECO:0000256" key="16">
    <source>
        <dbReference type="SAM" id="MobiDB-lite"/>
    </source>
</evidence>
<evidence type="ECO:0000313" key="18">
    <source>
        <dbReference type="EMBL" id="OZJ03732.1"/>
    </source>
</evidence>
<keyword evidence="5" id="KW-0808">Transferase</keyword>
<feature type="binding site" evidence="14">
    <location>
        <position position="153"/>
    </location>
    <ligand>
        <name>S-adenosyl-L-methionine</name>
        <dbReference type="ChEBI" id="CHEBI:59789"/>
    </ligand>
</feature>
<feature type="binding site" evidence="14">
    <location>
        <position position="62"/>
    </location>
    <ligand>
        <name>S-adenosyl-L-methionine</name>
        <dbReference type="ChEBI" id="CHEBI:59789"/>
    </ligand>
</feature>
<gene>
    <name evidence="18" type="ORF">BZG36_04145</name>
</gene>
<proteinExistence type="predicted"/>
<accession>A0A261XZG7</accession>
<evidence type="ECO:0000256" key="11">
    <source>
        <dbReference type="ARBA" id="ARBA00033387"/>
    </source>
</evidence>
<comment type="subcellular location">
    <subcellularLocation>
        <location evidence="1">Nucleus</location>
    </subcellularLocation>
</comment>
<evidence type="ECO:0000256" key="6">
    <source>
        <dbReference type="ARBA" id="ARBA00022691"/>
    </source>
</evidence>
<dbReference type="EC" id="2.1.1.56" evidence="2"/>
<dbReference type="InterPro" id="IPR004971">
    <property type="entry name" value="mRNA_G-N7_MeTrfase_dom"/>
</dbReference>
<dbReference type="GO" id="GO:0003723">
    <property type="term" value="F:RNA binding"/>
    <property type="evidence" value="ECO:0007669"/>
    <property type="project" value="UniProtKB-KW"/>
</dbReference>